<dbReference type="OMA" id="HNRFSTM"/>
<evidence type="ECO:0000256" key="5">
    <source>
        <dbReference type="ARBA" id="ARBA00022729"/>
    </source>
</evidence>
<keyword evidence="3" id="KW-0217">Developmental protein</keyword>
<comment type="similarity">
    <text evidence="2 9">Belongs to the EMP24/GP25L family.</text>
</comment>
<protein>
    <recommendedName>
        <fullName evidence="11">GOLD domain-containing protein</fullName>
    </recommendedName>
</protein>
<keyword evidence="5" id="KW-0732">Signal</keyword>
<sequence>MNVQNLGTAFEFKIHIDAGKEDCFYQMVEPGSSLYVAFHVLRGGDNNAGFYMNNPTGQTILPYQWKQHAEFDDGAVIQGGYYALCVDNKPASFQSKLVSLYVASFKRNEWERYIQELSDADMVANNATNMMRNVDNNINEMMRYLENSKQQYTYDSYLSESNRNYVQNWSILQCIVIMISSIVQVVFVRKLFSMNEGGKGYSRPRA</sequence>
<dbReference type="Proteomes" id="UP001142055">
    <property type="component" value="Chromosome 2"/>
</dbReference>
<evidence type="ECO:0000256" key="3">
    <source>
        <dbReference type="ARBA" id="ARBA00022473"/>
    </source>
</evidence>
<feature type="transmembrane region" description="Helical" evidence="10">
    <location>
        <begin position="169"/>
        <end position="188"/>
    </location>
</feature>
<dbReference type="InterPro" id="IPR015720">
    <property type="entry name" value="Emp24-like"/>
</dbReference>
<dbReference type="GO" id="GO:0012505">
    <property type="term" value="C:endomembrane system"/>
    <property type="evidence" value="ECO:0007669"/>
    <property type="project" value="UniProtKB-SubCell"/>
</dbReference>
<accession>A0A9Q0M548</accession>
<dbReference type="PANTHER" id="PTHR22811">
    <property type="entry name" value="TRANSMEMBRANE EMP24 DOMAIN-CONTAINING PROTEIN"/>
    <property type="match status" value="1"/>
</dbReference>
<keyword evidence="4 9" id="KW-0812">Transmembrane</keyword>
<keyword evidence="6 10" id="KW-1133">Transmembrane helix</keyword>
<dbReference type="AlphaFoldDB" id="A0A9Q0M548"/>
<dbReference type="InterPro" id="IPR009038">
    <property type="entry name" value="GOLD_dom"/>
</dbReference>
<reference evidence="12" key="1">
    <citation type="submission" date="2022-12" db="EMBL/GenBank/DDBJ databases">
        <title>Genome assemblies of Blomia tropicalis.</title>
        <authorList>
            <person name="Cui Y."/>
        </authorList>
    </citation>
    <scope>NUCLEOTIDE SEQUENCE</scope>
    <source>
        <tissue evidence="12">Adult mites</tissue>
    </source>
</reference>
<dbReference type="Pfam" id="PF01105">
    <property type="entry name" value="EMP24_GP25L"/>
    <property type="match status" value="1"/>
</dbReference>
<keyword evidence="7 10" id="KW-0472">Membrane</keyword>
<evidence type="ECO:0000256" key="2">
    <source>
        <dbReference type="ARBA" id="ARBA00007104"/>
    </source>
</evidence>
<evidence type="ECO:0000256" key="8">
    <source>
        <dbReference type="ARBA" id="ARBA00037847"/>
    </source>
</evidence>
<evidence type="ECO:0000256" key="7">
    <source>
        <dbReference type="ARBA" id="ARBA00023136"/>
    </source>
</evidence>
<evidence type="ECO:0000313" key="13">
    <source>
        <dbReference type="Proteomes" id="UP001142055"/>
    </source>
</evidence>
<dbReference type="EMBL" id="JAPWDV010000002">
    <property type="protein sequence ID" value="KAJ6219315.1"/>
    <property type="molecule type" value="Genomic_DNA"/>
</dbReference>
<evidence type="ECO:0000313" key="12">
    <source>
        <dbReference type="EMBL" id="KAJ6219315.1"/>
    </source>
</evidence>
<organism evidence="12 13">
    <name type="scientific">Blomia tropicalis</name>
    <name type="common">Mite</name>
    <dbReference type="NCBI Taxonomy" id="40697"/>
    <lineage>
        <taxon>Eukaryota</taxon>
        <taxon>Metazoa</taxon>
        <taxon>Ecdysozoa</taxon>
        <taxon>Arthropoda</taxon>
        <taxon>Chelicerata</taxon>
        <taxon>Arachnida</taxon>
        <taxon>Acari</taxon>
        <taxon>Acariformes</taxon>
        <taxon>Sarcoptiformes</taxon>
        <taxon>Astigmata</taxon>
        <taxon>Glycyphagoidea</taxon>
        <taxon>Echimyopodidae</taxon>
        <taxon>Blomia</taxon>
    </lineage>
</organism>
<dbReference type="SMART" id="SM01190">
    <property type="entry name" value="EMP24_GP25L"/>
    <property type="match status" value="1"/>
</dbReference>
<comment type="caution">
    <text evidence="12">The sequence shown here is derived from an EMBL/GenBank/DDBJ whole genome shotgun (WGS) entry which is preliminary data.</text>
</comment>
<evidence type="ECO:0000256" key="9">
    <source>
        <dbReference type="RuleBase" id="RU003827"/>
    </source>
</evidence>
<evidence type="ECO:0000259" key="11">
    <source>
        <dbReference type="PROSITE" id="PS50866"/>
    </source>
</evidence>
<keyword evidence="13" id="KW-1185">Reference proteome</keyword>
<evidence type="ECO:0000256" key="6">
    <source>
        <dbReference type="ARBA" id="ARBA00022989"/>
    </source>
</evidence>
<dbReference type="SUPFAM" id="SSF101576">
    <property type="entry name" value="Supernatant protein factor (SPF), C-terminal domain"/>
    <property type="match status" value="1"/>
</dbReference>
<gene>
    <name evidence="12" type="ORF">RDWZM_005127</name>
</gene>
<evidence type="ECO:0000256" key="4">
    <source>
        <dbReference type="ARBA" id="ARBA00022692"/>
    </source>
</evidence>
<evidence type="ECO:0000256" key="10">
    <source>
        <dbReference type="SAM" id="Phobius"/>
    </source>
</evidence>
<proteinExistence type="inferred from homology"/>
<dbReference type="GO" id="GO:0016020">
    <property type="term" value="C:membrane"/>
    <property type="evidence" value="ECO:0007669"/>
    <property type="project" value="UniProtKB-SubCell"/>
</dbReference>
<dbReference type="InterPro" id="IPR036598">
    <property type="entry name" value="GOLD_dom_sf"/>
</dbReference>
<feature type="domain" description="GOLD" evidence="11">
    <location>
        <begin position="21"/>
        <end position="104"/>
    </location>
</feature>
<dbReference type="PROSITE" id="PS50866">
    <property type="entry name" value="GOLD"/>
    <property type="match status" value="1"/>
</dbReference>
<comment type="subcellular location">
    <subcellularLocation>
        <location evidence="8">Endomembrane system</location>
        <topology evidence="8">Single-pass membrane protein</topology>
    </subcellularLocation>
    <subcellularLocation>
        <location evidence="1 9">Membrane</location>
        <topology evidence="1 9">Single-pass type I membrane protein</topology>
    </subcellularLocation>
</comment>
<name>A0A9Q0M548_BLOTA</name>
<evidence type="ECO:0000256" key="1">
    <source>
        <dbReference type="ARBA" id="ARBA00004479"/>
    </source>
</evidence>